<organism evidence="1 2">
    <name type="scientific">Brachionus plicatilis</name>
    <name type="common">Marine rotifer</name>
    <name type="synonym">Brachionus muelleri</name>
    <dbReference type="NCBI Taxonomy" id="10195"/>
    <lineage>
        <taxon>Eukaryota</taxon>
        <taxon>Metazoa</taxon>
        <taxon>Spiralia</taxon>
        <taxon>Gnathifera</taxon>
        <taxon>Rotifera</taxon>
        <taxon>Eurotatoria</taxon>
        <taxon>Monogononta</taxon>
        <taxon>Pseudotrocha</taxon>
        <taxon>Ploima</taxon>
        <taxon>Brachionidae</taxon>
        <taxon>Brachionus</taxon>
    </lineage>
</organism>
<evidence type="ECO:0000313" key="2">
    <source>
        <dbReference type="Proteomes" id="UP000276133"/>
    </source>
</evidence>
<name>A0A3M7Q0A7_BRAPC</name>
<accession>A0A3M7Q0A7</accession>
<dbReference type="AlphaFoldDB" id="A0A3M7Q0A7"/>
<dbReference type="Proteomes" id="UP000276133">
    <property type="component" value="Unassembled WGS sequence"/>
</dbReference>
<comment type="caution">
    <text evidence="1">The sequence shown here is derived from an EMBL/GenBank/DDBJ whole genome shotgun (WGS) entry which is preliminary data.</text>
</comment>
<protein>
    <submittedName>
        <fullName evidence="1">Uncharacterized protein</fullName>
    </submittedName>
</protein>
<proteinExistence type="predicted"/>
<keyword evidence="2" id="KW-1185">Reference proteome</keyword>
<dbReference type="EMBL" id="REGN01007917">
    <property type="protein sequence ID" value="RNA04916.1"/>
    <property type="molecule type" value="Genomic_DNA"/>
</dbReference>
<sequence>MIHELSENLNKLSMDLKCGQITISQEQKPMLCLNNFFLARTGLVASKNVKSSNLDERLK</sequence>
<evidence type="ECO:0000313" key="1">
    <source>
        <dbReference type="EMBL" id="RNA04916.1"/>
    </source>
</evidence>
<reference evidence="1 2" key="1">
    <citation type="journal article" date="2018" name="Sci. Rep.">
        <title>Genomic signatures of local adaptation to the degree of environmental predictability in rotifers.</title>
        <authorList>
            <person name="Franch-Gras L."/>
            <person name="Hahn C."/>
            <person name="Garcia-Roger E.M."/>
            <person name="Carmona M.J."/>
            <person name="Serra M."/>
            <person name="Gomez A."/>
        </authorList>
    </citation>
    <scope>NUCLEOTIDE SEQUENCE [LARGE SCALE GENOMIC DNA]</scope>
    <source>
        <strain evidence="1">HYR1</strain>
    </source>
</reference>
<gene>
    <name evidence="1" type="ORF">BpHYR1_016474</name>
</gene>